<organism evidence="3 4">
    <name type="scientific">Aphanomyces stellatus</name>
    <dbReference type="NCBI Taxonomy" id="120398"/>
    <lineage>
        <taxon>Eukaryota</taxon>
        <taxon>Sar</taxon>
        <taxon>Stramenopiles</taxon>
        <taxon>Oomycota</taxon>
        <taxon>Saprolegniomycetes</taxon>
        <taxon>Saprolegniales</taxon>
        <taxon>Verrucalvaceae</taxon>
        <taxon>Aphanomyces</taxon>
    </lineage>
</organism>
<dbReference type="EMBL" id="VJMH01006439">
    <property type="protein sequence ID" value="KAF0689520.1"/>
    <property type="molecule type" value="Genomic_DNA"/>
</dbReference>
<dbReference type="SUPFAM" id="SSF47459">
    <property type="entry name" value="HLH, helix-loop-helix DNA-binding domain"/>
    <property type="match status" value="1"/>
</dbReference>
<dbReference type="InterPro" id="IPR036638">
    <property type="entry name" value="HLH_DNA-bd_sf"/>
</dbReference>
<dbReference type="InterPro" id="IPR036047">
    <property type="entry name" value="F-box-like_dom_sf"/>
</dbReference>
<sequence>MSSSSMTSSSAGGGGEPMWDEDLTHLLNSPVHGSLPWLSGSSAIGGMSGITNGLTRKDIGRLSSFDLAEMNQAATLSNQDISYERKKSRAKITRVEVNNGFDDLLQVLRLPNSRKNSRAKVIQYACERIRALEQENERLKQQIPTMPAANPGAMVWIPCSLTPTPLLMPQMRLPQKPSKKAKRNMPSTSVAVPAARASATVSNSMLHVLVYTCPHLLRHFDASTLAQLMQVSTEWRKFVCDPKQSYLWEALIDARWHIPRMDIARVAAGPMRQKWSTLHRLMHLPHGAYTDAATDDIGASSTVVAKGRSQGIDVWGVLARRSNSRTTRSVWRDGSVSVMQVVELRLVVQNMSASPVVVALSSVAVWPFHVLDASYGTLFEPRWIALNGAKSVSADKQVILKHMDFGVVSVYVSCPQVEFEEHFLARARAIQVACTTPNPQESHVIVVEAPFLPPSPAPPSAPSHHGAKSLEYECSSSRR</sequence>
<keyword evidence="4" id="KW-1185">Reference proteome</keyword>
<dbReference type="OrthoDB" id="71963at2759"/>
<dbReference type="Proteomes" id="UP000332933">
    <property type="component" value="Unassembled WGS sequence"/>
</dbReference>
<dbReference type="Gene3D" id="4.10.280.10">
    <property type="entry name" value="Helix-loop-helix DNA-binding domain"/>
    <property type="match status" value="1"/>
</dbReference>
<feature type="region of interest" description="Disordered" evidence="1">
    <location>
        <begin position="1"/>
        <end position="22"/>
    </location>
</feature>
<feature type="region of interest" description="Disordered" evidence="1">
    <location>
        <begin position="455"/>
        <end position="479"/>
    </location>
</feature>
<dbReference type="EMBL" id="CAADRA010006460">
    <property type="protein sequence ID" value="VFT95748.1"/>
    <property type="molecule type" value="Genomic_DNA"/>
</dbReference>
<dbReference type="GO" id="GO:0046983">
    <property type="term" value="F:protein dimerization activity"/>
    <property type="evidence" value="ECO:0007669"/>
    <property type="project" value="InterPro"/>
</dbReference>
<name>A0A485LBT5_9STRA</name>
<gene>
    <name evidence="3" type="primary">Aste57867_19023</name>
    <name evidence="2" type="ORF">As57867_018959</name>
    <name evidence="3" type="ORF">ASTE57867_19023</name>
</gene>
<accession>A0A485LBT5</accession>
<dbReference type="AlphaFoldDB" id="A0A485LBT5"/>
<evidence type="ECO:0000256" key="1">
    <source>
        <dbReference type="SAM" id="MobiDB-lite"/>
    </source>
</evidence>
<proteinExistence type="predicted"/>
<reference evidence="2" key="2">
    <citation type="submission" date="2019-06" db="EMBL/GenBank/DDBJ databases">
        <title>Genomics analysis of Aphanomyces spp. identifies a new class of oomycete effector associated with host adaptation.</title>
        <authorList>
            <person name="Gaulin E."/>
        </authorList>
    </citation>
    <scope>NUCLEOTIDE SEQUENCE</scope>
    <source>
        <strain evidence="2">CBS 578.67</strain>
    </source>
</reference>
<evidence type="ECO:0000313" key="3">
    <source>
        <dbReference type="EMBL" id="VFT95748.1"/>
    </source>
</evidence>
<evidence type="ECO:0000313" key="4">
    <source>
        <dbReference type="Proteomes" id="UP000332933"/>
    </source>
</evidence>
<reference evidence="3 4" key="1">
    <citation type="submission" date="2019-03" db="EMBL/GenBank/DDBJ databases">
        <authorList>
            <person name="Gaulin E."/>
            <person name="Dumas B."/>
        </authorList>
    </citation>
    <scope>NUCLEOTIDE SEQUENCE [LARGE SCALE GENOMIC DNA]</scope>
    <source>
        <strain evidence="3">CBS 568.67</strain>
    </source>
</reference>
<evidence type="ECO:0000313" key="2">
    <source>
        <dbReference type="EMBL" id="KAF0689520.1"/>
    </source>
</evidence>
<dbReference type="SUPFAM" id="SSF81383">
    <property type="entry name" value="F-box domain"/>
    <property type="match status" value="1"/>
</dbReference>
<feature type="compositionally biased region" description="Low complexity" evidence="1">
    <location>
        <begin position="1"/>
        <end position="10"/>
    </location>
</feature>
<protein>
    <submittedName>
        <fullName evidence="3">Aste57867_19023 protein</fullName>
    </submittedName>
</protein>